<sequence length="364" mass="42107">MKSLIQNSIKIGILGGGQLGWMMILEGRKYPFKFYVMDEPDAPACKIADKCYSPEEYKQMIDQSDIVTFEFEHVKEEALQYAEEQGKLLPRLNTVELKRERWKEKIFYKDHGLPTPRFYVVNDGEEALKILKDEFNNIGVLKQSKGGYDGKGQYFIKGDPEKYSFIKDMKCKFVVEEFVNFDYEASIIAVRDKNGNFKAYPPTYNYNEKGILVYNYGPLKDNRFAEIAKRLMDSLEYIGTIGIEFFVRNGEILINEFAPRVHNTGHYTLDSAFISQFEQHLRAITGLELGNTDLLSYGGMVNILGTDKVPFEVIKYGKVYWYGKSEVRKRRKMGHVNVIGENLEDVKQKIDIIMKLIYPQGLDL</sequence>
<dbReference type="GO" id="GO:0005524">
    <property type="term" value="F:ATP binding"/>
    <property type="evidence" value="ECO:0007669"/>
    <property type="project" value="UniProtKB-UniRule"/>
</dbReference>
<dbReference type="Gene3D" id="3.40.50.20">
    <property type="match status" value="1"/>
</dbReference>
<comment type="subunit">
    <text evidence="4">Homodimer.</text>
</comment>
<dbReference type="PROSITE" id="PS50975">
    <property type="entry name" value="ATP_GRASP"/>
    <property type="match status" value="1"/>
</dbReference>
<dbReference type="GO" id="GO:0046872">
    <property type="term" value="F:metal ion binding"/>
    <property type="evidence" value="ECO:0007669"/>
    <property type="project" value="InterPro"/>
</dbReference>
<comment type="similarity">
    <text evidence="4 5">Belongs to the PurK/PurT family.</text>
</comment>
<dbReference type="PANTHER" id="PTHR11609:SF5">
    <property type="entry name" value="PHOSPHORIBOSYLAMINOIMIDAZOLE CARBOXYLASE"/>
    <property type="match status" value="1"/>
</dbReference>
<dbReference type="AlphaFoldDB" id="A0AAT9GSG7"/>
<feature type="binding site" evidence="4">
    <location>
        <position position="184"/>
    </location>
    <ligand>
        <name>ATP</name>
        <dbReference type="ChEBI" id="CHEBI:30616"/>
    </ligand>
</feature>
<organism evidence="7">
    <name type="scientific">Sulfurisphaera javensis</name>
    <dbReference type="NCBI Taxonomy" id="2049879"/>
    <lineage>
        <taxon>Archaea</taxon>
        <taxon>Thermoproteota</taxon>
        <taxon>Thermoprotei</taxon>
        <taxon>Sulfolobales</taxon>
        <taxon>Sulfolobaceae</taxon>
        <taxon>Sulfurisphaera</taxon>
    </lineage>
</organism>
<dbReference type="NCBIfam" id="NF004679">
    <property type="entry name" value="PRK06019.1-5"/>
    <property type="match status" value="1"/>
</dbReference>
<dbReference type="EC" id="6.3.4.18" evidence="4 5"/>
<dbReference type="GO" id="GO:0004638">
    <property type="term" value="F:phosphoribosylaminoimidazole carboxylase activity"/>
    <property type="evidence" value="ECO:0007669"/>
    <property type="project" value="InterPro"/>
</dbReference>
<dbReference type="InterPro" id="IPR011761">
    <property type="entry name" value="ATP-grasp"/>
</dbReference>
<comment type="catalytic activity">
    <reaction evidence="4 5">
        <text>5-amino-1-(5-phospho-beta-D-ribosyl)imidazole + hydrogencarbonate + ATP = 5-carboxyamino-1-(5-phospho-D-ribosyl)imidazole + ADP + phosphate + 2 H(+)</text>
        <dbReference type="Rhea" id="RHEA:19317"/>
        <dbReference type="ChEBI" id="CHEBI:15378"/>
        <dbReference type="ChEBI" id="CHEBI:17544"/>
        <dbReference type="ChEBI" id="CHEBI:30616"/>
        <dbReference type="ChEBI" id="CHEBI:43474"/>
        <dbReference type="ChEBI" id="CHEBI:58730"/>
        <dbReference type="ChEBI" id="CHEBI:137981"/>
        <dbReference type="ChEBI" id="CHEBI:456216"/>
        <dbReference type="EC" id="6.3.4.18"/>
    </reaction>
</comment>
<feature type="binding site" evidence="4">
    <location>
        <position position="101"/>
    </location>
    <ligand>
        <name>ATP</name>
        <dbReference type="ChEBI" id="CHEBI:30616"/>
    </ligand>
</feature>
<evidence type="ECO:0000313" key="7">
    <source>
        <dbReference type="EMBL" id="BFH73859.1"/>
    </source>
</evidence>
<keyword evidence="2 4" id="KW-0658">Purine biosynthesis</keyword>
<evidence type="ECO:0000256" key="2">
    <source>
        <dbReference type="ARBA" id="ARBA00022755"/>
    </source>
</evidence>
<accession>A0AAT9GSG7</accession>
<feature type="binding site" evidence="4">
    <location>
        <begin position="147"/>
        <end position="153"/>
    </location>
    <ligand>
        <name>ATP</name>
        <dbReference type="ChEBI" id="CHEBI:30616"/>
    </ligand>
</feature>
<dbReference type="NCBIfam" id="TIGR01161">
    <property type="entry name" value="purK"/>
    <property type="match status" value="1"/>
</dbReference>
<dbReference type="Pfam" id="PF17769">
    <property type="entry name" value="PurK_C"/>
    <property type="match status" value="1"/>
</dbReference>
<dbReference type="InterPro" id="IPR054350">
    <property type="entry name" value="PurT/PurK_preATP-grasp"/>
</dbReference>
<dbReference type="SUPFAM" id="SSF52440">
    <property type="entry name" value="PreATP-grasp domain"/>
    <property type="match status" value="1"/>
</dbReference>
<dbReference type="HAMAP" id="MF_01928">
    <property type="entry name" value="PurK"/>
    <property type="match status" value="1"/>
</dbReference>
<comment type="function">
    <text evidence="5">Catalyzes the ATP-dependent conversion of 5-aminoimidazole ribonucleotide (AIR) and HCO(3)- to N5-carboxyaminoimidazole ribonucleotide (N5-CAIR).</text>
</comment>
<feature type="domain" description="ATP-grasp" evidence="6">
    <location>
        <begin position="105"/>
        <end position="285"/>
    </location>
</feature>
<feature type="binding site" evidence="4">
    <location>
        <begin position="255"/>
        <end position="256"/>
    </location>
    <ligand>
        <name>ATP</name>
        <dbReference type="ChEBI" id="CHEBI:30616"/>
    </ligand>
</feature>
<comment type="function">
    <text evidence="4">Catalyzes the ATP-dependent conversion of 5-aminoimidazole ribonucleotide (AIR) and HCO(3)(-) to N5-carboxyaminoimidazole ribonucleotide (N5-CAIR).</text>
</comment>
<dbReference type="RefSeq" id="WP_369609418.1">
    <property type="nucleotide sequence ID" value="NZ_AP031322.1"/>
</dbReference>
<dbReference type="SUPFAM" id="SSF51246">
    <property type="entry name" value="Rudiment single hybrid motif"/>
    <property type="match status" value="1"/>
</dbReference>
<dbReference type="InterPro" id="IPR040686">
    <property type="entry name" value="PurK_C"/>
</dbReference>
<name>A0AAT9GSG7_9CREN</name>
<feature type="binding site" evidence="4">
    <location>
        <position position="142"/>
    </location>
    <ligand>
        <name>ATP</name>
        <dbReference type="ChEBI" id="CHEBI:30616"/>
    </ligand>
</feature>
<dbReference type="GO" id="GO:0006189">
    <property type="term" value="P:'de novo' IMP biosynthetic process"/>
    <property type="evidence" value="ECO:0007669"/>
    <property type="project" value="UniProtKB-UniRule"/>
</dbReference>
<dbReference type="InterPro" id="IPR005875">
    <property type="entry name" value="PurK"/>
</dbReference>
<dbReference type="GO" id="GO:0034028">
    <property type="term" value="F:5-(carboxyamino)imidazole ribonucleotide synthase activity"/>
    <property type="evidence" value="ECO:0007669"/>
    <property type="project" value="UniProtKB-UniRule"/>
</dbReference>
<evidence type="ECO:0000259" key="6">
    <source>
        <dbReference type="PROSITE" id="PS50975"/>
    </source>
</evidence>
<dbReference type="EMBL" id="AP031322">
    <property type="protein sequence ID" value="BFH73859.1"/>
    <property type="molecule type" value="Genomic_DNA"/>
</dbReference>
<gene>
    <name evidence="4 5" type="primary">purK</name>
    <name evidence="7" type="ORF">SJAV_18030</name>
</gene>
<reference evidence="7" key="1">
    <citation type="submission" date="2024-03" db="EMBL/GenBank/DDBJ databases">
        <title>Complete genome sequence of Sulfurisphaera javensis strain KD-1.</title>
        <authorList>
            <person name="Sakai H."/>
            <person name="Nur N."/>
            <person name="Suwanto A."/>
            <person name="Kurosawa N."/>
        </authorList>
    </citation>
    <scope>NUCLEOTIDE SEQUENCE</scope>
    <source>
        <strain evidence="7">KD-1</strain>
    </source>
</reference>
<dbReference type="Gene3D" id="3.30.1490.20">
    <property type="entry name" value="ATP-grasp fold, A domain"/>
    <property type="match status" value="1"/>
</dbReference>
<feature type="binding site" evidence="4">
    <location>
        <begin position="176"/>
        <end position="179"/>
    </location>
    <ligand>
        <name>ATP</name>
        <dbReference type="ChEBI" id="CHEBI:30616"/>
    </ligand>
</feature>
<dbReference type="InterPro" id="IPR003135">
    <property type="entry name" value="ATP-grasp_carboxylate-amine"/>
</dbReference>
<evidence type="ECO:0000256" key="4">
    <source>
        <dbReference type="HAMAP-Rule" id="MF_01928"/>
    </source>
</evidence>
<dbReference type="InterPro" id="IPR013815">
    <property type="entry name" value="ATP_grasp_subdomain_1"/>
</dbReference>
<evidence type="ECO:0000256" key="3">
    <source>
        <dbReference type="ARBA" id="ARBA00022840"/>
    </source>
</evidence>
<evidence type="ECO:0000256" key="5">
    <source>
        <dbReference type="RuleBase" id="RU361200"/>
    </source>
</evidence>
<dbReference type="InterPro" id="IPR011054">
    <property type="entry name" value="Rudment_hybrid_motif"/>
</dbReference>
<dbReference type="Pfam" id="PF02222">
    <property type="entry name" value="ATP-grasp"/>
    <property type="match status" value="1"/>
</dbReference>
<dbReference type="SUPFAM" id="SSF56059">
    <property type="entry name" value="Glutathione synthetase ATP-binding domain-like"/>
    <property type="match status" value="1"/>
</dbReference>
<keyword evidence="3 4" id="KW-0067">ATP-binding</keyword>
<comment type="pathway">
    <text evidence="4 5">Purine metabolism; IMP biosynthesis via de novo pathway; 5-amino-1-(5-phospho-D-ribosyl)imidazole-4-carboxylate from 5-amino-1-(5-phospho-D-ribosyl)imidazole (N5-CAIR route): step 1/2.</text>
</comment>
<dbReference type="PANTHER" id="PTHR11609">
    <property type="entry name" value="PURINE BIOSYNTHESIS PROTEIN 6/7, PUR6/7"/>
    <property type="match status" value="1"/>
</dbReference>
<dbReference type="GeneID" id="92354756"/>
<dbReference type="KEGG" id="sjv:SJAV_18030"/>
<proteinExistence type="inferred from homology"/>
<keyword evidence="4 5" id="KW-0436">Ligase</keyword>
<protein>
    <recommendedName>
        <fullName evidence="4 5">N5-carboxyaminoimidazole ribonucleotide synthase</fullName>
        <shortName evidence="4 5">N5-CAIR synthase</shortName>
        <ecNumber evidence="4 5">6.3.4.18</ecNumber>
    </recommendedName>
    <alternativeName>
        <fullName evidence="4 5">5-(carboxyamino)imidazole ribonucleotide synthetase</fullName>
    </alternativeName>
</protein>
<evidence type="ECO:0000256" key="1">
    <source>
        <dbReference type="ARBA" id="ARBA00022741"/>
    </source>
</evidence>
<keyword evidence="1 4" id="KW-0547">Nucleotide-binding</keyword>
<dbReference type="InterPro" id="IPR016185">
    <property type="entry name" value="PreATP-grasp_dom_sf"/>
</dbReference>
<dbReference type="Gene3D" id="3.30.470.20">
    <property type="entry name" value="ATP-grasp fold, B domain"/>
    <property type="match status" value="1"/>
</dbReference>
<comment type="caution">
    <text evidence="4">Lacks conserved residue(s) required for the propagation of feature annotation.</text>
</comment>
<dbReference type="Pfam" id="PF22660">
    <property type="entry name" value="RS_preATP-grasp-like"/>
    <property type="match status" value="1"/>
</dbReference>